<evidence type="ECO:0000313" key="5">
    <source>
        <dbReference type="Proteomes" id="UP000238034"/>
    </source>
</evidence>
<dbReference type="AlphaFoldDB" id="A0A2T0U322"/>
<dbReference type="RefSeq" id="WP_181276754.1">
    <property type="nucleotide sequence ID" value="NZ_PVTH01000006.1"/>
</dbReference>
<feature type="signal peptide" evidence="2">
    <location>
        <begin position="1"/>
        <end position="23"/>
    </location>
</feature>
<evidence type="ECO:0000256" key="2">
    <source>
        <dbReference type="SAM" id="SignalP"/>
    </source>
</evidence>
<dbReference type="InterPro" id="IPR027385">
    <property type="entry name" value="Beta-barrel_OMP"/>
</dbReference>
<protein>
    <submittedName>
        <fullName evidence="4">Outer membrane protein with beta-barrel domain</fullName>
    </submittedName>
</protein>
<keyword evidence="1 2" id="KW-0732">Signal</keyword>
<accession>A0A2T0U322</accession>
<feature type="chain" id="PRO_5015535424" evidence="2">
    <location>
        <begin position="24"/>
        <end position="222"/>
    </location>
</feature>
<reference evidence="4 5" key="1">
    <citation type="submission" date="2018-03" db="EMBL/GenBank/DDBJ databases">
        <title>Genomic Encyclopedia of Type Strains, Phase III (KMG-III): the genomes of soil and plant-associated and newly described type strains.</title>
        <authorList>
            <person name="Whitman W."/>
        </authorList>
    </citation>
    <scope>NUCLEOTIDE SEQUENCE [LARGE SCALE GENOMIC DNA]</scope>
    <source>
        <strain evidence="4 5">CGMCC 1.9313</strain>
    </source>
</reference>
<feature type="domain" description="Outer membrane protein beta-barrel" evidence="3">
    <location>
        <begin position="10"/>
        <end position="216"/>
    </location>
</feature>
<dbReference type="Pfam" id="PF13505">
    <property type="entry name" value="OMP_b-brl"/>
    <property type="match status" value="1"/>
</dbReference>
<proteinExistence type="predicted"/>
<evidence type="ECO:0000256" key="1">
    <source>
        <dbReference type="ARBA" id="ARBA00022729"/>
    </source>
</evidence>
<keyword evidence="5" id="KW-1185">Reference proteome</keyword>
<name>A0A2T0U322_9SPHI</name>
<dbReference type="Proteomes" id="UP000238034">
    <property type="component" value="Unassembled WGS sequence"/>
</dbReference>
<evidence type="ECO:0000259" key="3">
    <source>
        <dbReference type="Pfam" id="PF13505"/>
    </source>
</evidence>
<sequence>MDFIQRSAIIVLISCALTQSAIAQQTFRRFSIGIGGGLADSYTDRSQSDGGYIGLGTLDYYFTPYLNAGLELQAGTISGYSKNSQTGATEGFNGELVTLQVRGKVHAGEFAAHPRRYKLVRHSFVSRALKGFYLGTGGGIILIRSRVHSEATYNNKELYLPAMAGIDLYLRQDSRLLLNLNYQANFVLGDKIDGVAIPGSKNDMFSSLTIGFAYTFGKLSYL</sequence>
<dbReference type="EMBL" id="PVTH01000006">
    <property type="protein sequence ID" value="PRY52306.1"/>
    <property type="molecule type" value="Genomic_DNA"/>
</dbReference>
<comment type="caution">
    <text evidence="4">The sequence shown here is derived from an EMBL/GenBank/DDBJ whole genome shotgun (WGS) entry which is preliminary data.</text>
</comment>
<gene>
    <name evidence="4" type="ORF">B0I27_10665</name>
</gene>
<organism evidence="4 5">
    <name type="scientific">Arcticibacter pallidicorallinus</name>
    <dbReference type="NCBI Taxonomy" id="1259464"/>
    <lineage>
        <taxon>Bacteria</taxon>
        <taxon>Pseudomonadati</taxon>
        <taxon>Bacteroidota</taxon>
        <taxon>Sphingobacteriia</taxon>
        <taxon>Sphingobacteriales</taxon>
        <taxon>Sphingobacteriaceae</taxon>
        <taxon>Arcticibacter</taxon>
    </lineage>
</organism>
<dbReference type="SUPFAM" id="SSF56925">
    <property type="entry name" value="OMPA-like"/>
    <property type="match status" value="1"/>
</dbReference>
<evidence type="ECO:0000313" key="4">
    <source>
        <dbReference type="EMBL" id="PRY52306.1"/>
    </source>
</evidence>
<dbReference type="InterPro" id="IPR011250">
    <property type="entry name" value="OMP/PagP_B-barrel"/>
</dbReference>